<dbReference type="STRING" id="890420.SAMN05216226_101270"/>
<reference evidence="2 3" key="1">
    <citation type="submission" date="2016-10" db="EMBL/GenBank/DDBJ databases">
        <authorList>
            <person name="de Groot N.N."/>
        </authorList>
    </citation>
    <scope>NUCLEOTIDE SEQUENCE [LARGE SCALE GENOMIC DNA]</scope>
    <source>
        <strain evidence="2 3">IBRC-M10015</strain>
    </source>
</reference>
<evidence type="ECO:0000313" key="2">
    <source>
        <dbReference type="EMBL" id="SDJ23886.1"/>
    </source>
</evidence>
<keyword evidence="3" id="KW-1185">Reference proteome</keyword>
<feature type="compositionally biased region" description="Basic and acidic residues" evidence="1">
    <location>
        <begin position="69"/>
        <end position="83"/>
    </location>
</feature>
<evidence type="ECO:0000256" key="1">
    <source>
        <dbReference type="SAM" id="MobiDB-lite"/>
    </source>
</evidence>
<proteinExistence type="predicted"/>
<gene>
    <name evidence="2" type="ORF">SAMN05216226_101270</name>
</gene>
<name>A0A1G8S3U7_9EURY</name>
<protein>
    <submittedName>
        <fullName evidence="2">Uncharacterized protein</fullName>
    </submittedName>
</protein>
<dbReference type="EMBL" id="FNFC01000001">
    <property type="protein sequence ID" value="SDJ23886.1"/>
    <property type="molecule type" value="Genomic_DNA"/>
</dbReference>
<sequence>MAYGVPAAESSAREMVIGSGDMNIARVMGLFAMRTRCLANPWTWAARSDGAKAGTQQSSHLFSHRHHRPEREYPRPTGDRPQH</sequence>
<dbReference type="AlphaFoldDB" id="A0A1G8S3U7"/>
<feature type="region of interest" description="Disordered" evidence="1">
    <location>
        <begin position="47"/>
        <end position="83"/>
    </location>
</feature>
<evidence type="ECO:0000313" key="3">
    <source>
        <dbReference type="Proteomes" id="UP000198856"/>
    </source>
</evidence>
<dbReference type="RefSeq" id="WP_143414098.1">
    <property type="nucleotide sequence ID" value="NZ_FNFC01000001.1"/>
</dbReference>
<accession>A0A1G8S3U7</accession>
<organism evidence="2 3">
    <name type="scientific">Halovenus aranensis</name>
    <dbReference type="NCBI Taxonomy" id="890420"/>
    <lineage>
        <taxon>Archaea</taxon>
        <taxon>Methanobacteriati</taxon>
        <taxon>Methanobacteriota</taxon>
        <taxon>Stenosarchaea group</taxon>
        <taxon>Halobacteria</taxon>
        <taxon>Halobacteriales</taxon>
        <taxon>Haloarculaceae</taxon>
        <taxon>Halovenus</taxon>
    </lineage>
</organism>
<dbReference type="Proteomes" id="UP000198856">
    <property type="component" value="Unassembled WGS sequence"/>
</dbReference>